<protein>
    <submittedName>
        <fullName evidence="1">Carbohydrate kinase family protein</fullName>
        <ecNumber evidence="1">2.7.1.-</ecNumber>
    </submittedName>
</protein>
<organism evidence="1 2">
    <name type="scientific">Paenibacillus mesotrionivorans</name>
    <dbReference type="NCBI Taxonomy" id="3160968"/>
    <lineage>
        <taxon>Bacteria</taxon>
        <taxon>Bacillati</taxon>
        <taxon>Bacillota</taxon>
        <taxon>Bacilli</taxon>
        <taxon>Bacillales</taxon>
        <taxon>Paenibacillaceae</taxon>
        <taxon>Paenibacillus</taxon>
    </lineage>
</organism>
<keyword evidence="1" id="KW-0418">Kinase</keyword>
<sequence>MLDAITVGEVLIDFTPAGSNEYGFQSFSANPGGAPANVMAALAKWGRKSGFIGKVGKDTFGEFLQQVLEQAGVDTRGLVLSEPYRTTLAFVHLQPDGDRSFSFYRSPGADMMLTPEEVQEDLVAEAGLLHFGSVSLTDEPSASATLHAVRLARSLGKLVSYDPNLRPALWRSLDEAKLRIREGLELAHIVKLSEEELEFLTGEQNLEAGTEQLYREFKTPIILVTLGAEGSFFRLGGECRRVPGRAVQAVDTTGAGDCYLAGFLLKLMEWGGAVERLDAAAAQSMAAFANAAGALITLRKGAIPAIPQLADIEAFLKEQSGNGV</sequence>
<dbReference type="EC" id="2.7.1.-" evidence="1"/>
<keyword evidence="1" id="KW-0808">Transferase</keyword>
<reference evidence="1" key="1">
    <citation type="submission" date="2024-12" db="EMBL/GenBank/DDBJ databases">
        <authorList>
            <person name="Wu N."/>
        </authorList>
    </citation>
    <scope>NUCLEOTIDE SEQUENCE</scope>
    <source>
        <strain evidence="1">P15</strain>
    </source>
</reference>
<evidence type="ECO:0000313" key="1">
    <source>
        <dbReference type="EMBL" id="MFM9332037.1"/>
    </source>
</evidence>
<keyword evidence="2" id="KW-1185">Reference proteome</keyword>
<name>A0ACC7PCE2_9BACL</name>
<dbReference type="EMBL" id="JBJURJ010000025">
    <property type="protein sequence ID" value="MFM9332037.1"/>
    <property type="molecule type" value="Genomic_DNA"/>
</dbReference>
<evidence type="ECO:0000313" key="2">
    <source>
        <dbReference type="Proteomes" id="UP001631969"/>
    </source>
</evidence>
<proteinExistence type="predicted"/>
<accession>A0ACC7PCE2</accession>
<dbReference type="Proteomes" id="UP001631969">
    <property type="component" value="Unassembled WGS sequence"/>
</dbReference>
<gene>
    <name evidence="1" type="ORF">ACI1P1_27440</name>
</gene>
<comment type="caution">
    <text evidence="1">The sequence shown here is derived from an EMBL/GenBank/DDBJ whole genome shotgun (WGS) entry which is preliminary data.</text>
</comment>